<keyword evidence="3" id="KW-1185">Reference proteome</keyword>
<feature type="region of interest" description="Disordered" evidence="1">
    <location>
        <begin position="373"/>
        <end position="474"/>
    </location>
</feature>
<evidence type="ECO:0000313" key="3">
    <source>
        <dbReference type="Proteomes" id="UP000054166"/>
    </source>
</evidence>
<reference evidence="2 3" key="1">
    <citation type="submission" date="2014-04" db="EMBL/GenBank/DDBJ databases">
        <authorList>
            <consortium name="DOE Joint Genome Institute"/>
            <person name="Kuo A."/>
            <person name="Tarkka M."/>
            <person name="Buscot F."/>
            <person name="Kohler A."/>
            <person name="Nagy L.G."/>
            <person name="Floudas D."/>
            <person name="Copeland A."/>
            <person name="Barry K.W."/>
            <person name="Cichocki N."/>
            <person name="Veneault-Fourrey C."/>
            <person name="LaButti K."/>
            <person name="Lindquist E.A."/>
            <person name="Lipzen A."/>
            <person name="Lundell T."/>
            <person name="Morin E."/>
            <person name="Murat C."/>
            <person name="Sun H."/>
            <person name="Tunlid A."/>
            <person name="Henrissat B."/>
            <person name="Grigoriev I.V."/>
            <person name="Hibbett D.S."/>
            <person name="Martin F."/>
            <person name="Nordberg H.P."/>
            <person name="Cantor M.N."/>
            <person name="Hua S.X."/>
        </authorList>
    </citation>
    <scope>NUCLEOTIDE SEQUENCE [LARGE SCALE GENOMIC DNA]</scope>
    <source>
        <strain evidence="2 3">F 1598</strain>
    </source>
</reference>
<name>A0A0C3BGQ5_PILCF</name>
<reference evidence="3" key="2">
    <citation type="submission" date="2015-01" db="EMBL/GenBank/DDBJ databases">
        <title>Evolutionary Origins and Diversification of the Mycorrhizal Mutualists.</title>
        <authorList>
            <consortium name="DOE Joint Genome Institute"/>
            <consortium name="Mycorrhizal Genomics Consortium"/>
            <person name="Kohler A."/>
            <person name="Kuo A."/>
            <person name="Nagy L.G."/>
            <person name="Floudas D."/>
            <person name="Copeland A."/>
            <person name="Barry K.W."/>
            <person name="Cichocki N."/>
            <person name="Veneault-Fourrey C."/>
            <person name="LaButti K."/>
            <person name="Lindquist E.A."/>
            <person name="Lipzen A."/>
            <person name="Lundell T."/>
            <person name="Morin E."/>
            <person name="Murat C."/>
            <person name="Riley R."/>
            <person name="Ohm R."/>
            <person name="Sun H."/>
            <person name="Tunlid A."/>
            <person name="Henrissat B."/>
            <person name="Grigoriev I.V."/>
            <person name="Hibbett D.S."/>
            <person name="Martin F."/>
        </authorList>
    </citation>
    <scope>NUCLEOTIDE SEQUENCE [LARGE SCALE GENOMIC DNA]</scope>
    <source>
        <strain evidence="3">F 1598</strain>
    </source>
</reference>
<organism evidence="2 3">
    <name type="scientific">Piloderma croceum (strain F 1598)</name>
    <dbReference type="NCBI Taxonomy" id="765440"/>
    <lineage>
        <taxon>Eukaryota</taxon>
        <taxon>Fungi</taxon>
        <taxon>Dikarya</taxon>
        <taxon>Basidiomycota</taxon>
        <taxon>Agaricomycotina</taxon>
        <taxon>Agaricomycetes</taxon>
        <taxon>Agaricomycetidae</taxon>
        <taxon>Atheliales</taxon>
        <taxon>Atheliaceae</taxon>
        <taxon>Piloderma</taxon>
    </lineage>
</organism>
<gene>
    <name evidence="2" type="ORF">PILCRDRAFT_12756</name>
</gene>
<dbReference type="HOGENOM" id="CLU_576340_0_0_1"/>
<evidence type="ECO:0000256" key="1">
    <source>
        <dbReference type="SAM" id="MobiDB-lite"/>
    </source>
</evidence>
<accession>A0A0C3BGQ5</accession>
<protein>
    <submittedName>
        <fullName evidence="2">Uncharacterized protein</fullName>
    </submittedName>
</protein>
<dbReference type="Proteomes" id="UP000054166">
    <property type="component" value="Unassembled WGS sequence"/>
</dbReference>
<feature type="compositionally biased region" description="Acidic residues" evidence="1">
    <location>
        <begin position="379"/>
        <end position="440"/>
    </location>
</feature>
<feature type="compositionally biased region" description="Basic and acidic residues" evidence="1">
    <location>
        <begin position="441"/>
        <end position="453"/>
    </location>
</feature>
<dbReference type="AlphaFoldDB" id="A0A0C3BGQ5"/>
<dbReference type="InParanoid" id="A0A0C3BGQ5"/>
<dbReference type="EMBL" id="KN833034">
    <property type="protein sequence ID" value="KIM76527.1"/>
    <property type="molecule type" value="Genomic_DNA"/>
</dbReference>
<proteinExistence type="predicted"/>
<evidence type="ECO:0000313" key="2">
    <source>
        <dbReference type="EMBL" id="KIM76527.1"/>
    </source>
</evidence>
<dbReference type="OrthoDB" id="2616350at2759"/>
<sequence length="474" mass="53375">MAAEADRFVRHCLPAGCEPLYESFSYRHLKDNLADPRSVFMQPQNLDLIQPIQTKVLKALLEPGEKRHTIVGKNGRVDSEAVKQYARLENDILANISMHFALTCGISPREFQYKTLLYDSLQDGTLKWRNLFLMHNCWCLGHPDAKKTAHGELAECLWVLTDLISMPLTFSIGVIRQIITELMRMIRDEISVSRESRIFVRNYPTMLRALDNDVMSGSDVNANMQRLSPDLPVRLTCNLLRSMVTTLLEHCSPMVLAKKKNKEEQRRVHSSLSISFGAGDGSPPPLSAPSPFGCLTADVTNALTSIILAVEEWDTGVHEDLTGAGDHQSMEHFAQREHPEAWAKFSAQVHSPRPIPSCVPRQSWPVRGLVHKRSWVESEKEEEEEEEEGDGVTDIPESEYEAVTDSDGCDAVPESEYEEFTESEEHDIPESGFEGEDDELGHEGGRDGGERFESGGLIMMLDDEEDEKSEMIYL</sequence>